<feature type="domain" description="DUF7134" evidence="12">
    <location>
        <begin position="16"/>
        <end position="157"/>
    </location>
</feature>
<accession>A0A1I2ED03</accession>
<dbReference type="Pfam" id="PF23539">
    <property type="entry name" value="DUF7134"/>
    <property type="match status" value="1"/>
</dbReference>
<dbReference type="GO" id="GO:0005524">
    <property type="term" value="F:ATP binding"/>
    <property type="evidence" value="ECO:0007669"/>
    <property type="project" value="UniProtKB-KW"/>
</dbReference>
<evidence type="ECO:0000256" key="5">
    <source>
        <dbReference type="ARBA" id="ARBA00022741"/>
    </source>
</evidence>
<dbReference type="GO" id="GO:0000155">
    <property type="term" value="F:phosphorelay sensor kinase activity"/>
    <property type="evidence" value="ECO:0007669"/>
    <property type="project" value="InterPro"/>
</dbReference>
<protein>
    <recommendedName>
        <fullName evidence="2">histidine kinase</fullName>
        <ecNumber evidence="2">2.7.13.3</ecNumber>
    </recommendedName>
</protein>
<gene>
    <name evidence="13" type="ORF">SAMN05421541_104332</name>
</gene>
<feature type="transmembrane region" description="Helical" evidence="9">
    <location>
        <begin position="67"/>
        <end position="89"/>
    </location>
</feature>
<feature type="transmembrane region" description="Helical" evidence="9">
    <location>
        <begin position="44"/>
        <end position="61"/>
    </location>
</feature>
<keyword evidence="8" id="KW-0902">Two-component regulatory system</keyword>
<keyword evidence="6 13" id="KW-0418">Kinase</keyword>
<keyword evidence="3" id="KW-0597">Phosphoprotein</keyword>
<evidence type="ECO:0000256" key="6">
    <source>
        <dbReference type="ARBA" id="ARBA00022777"/>
    </source>
</evidence>
<dbReference type="InterPro" id="IPR036890">
    <property type="entry name" value="HATPase_C_sf"/>
</dbReference>
<evidence type="ECO:0000259" key="10">
    <source>
        <dbReference type="Pfam" id="PF02518"/>
    </source>
</evidence>
<keyword evidence="9" id="KW-1133">Transmembrane helix</keyword>
<dbReference type="PANTHER" id="PTHR24421">
    <property type="entry name" value="NITRATE/NITRITE SENSOR PROTEIN NARX-RELATED"/>
    <property type="match status" value="1"/>
</dbReference>
<evidence type="ECO:0000256" key="8">
    <source>
        <dbReference type="ARBA" id="ARBA00023012"/>
    </source>
</evidence>
<dbReference type="STRING" id="35752.SAMN05421541_104332"/>
<dbReference type="EMBL" id="FONV01000004">
    <property type="protein sequence ID" value="SFE90120.1"/>
    <property type="molecule type" value="Genomic_DNA"/>
</dbReference>
<keyword evidence="5" id="KW-0547">Nucleotide-binding</keyword>
<dbReference type="SUPFAM" id="SSF55874">
    <property type="entry name" value="ATPase domain of HSP90 chaperone/DNA topoisomerase II/histidine kinase"/>
    <property type="match status" value="1"/>
</dbReference>
<evidence type="ECO:0000256" key="7">
    <source>
        <dbReference type="ARBA" id="ARBA00022840"/>
    </source>
</evidence>
<dbReference type="AlphaFoldDB" id="A0A1I2ED03"/>
<dbReference type="Pfam" id="PF07730">
    <property type="entry name" value="HisKA_3"/>
    <property type="match status" value="1"/>
</dbReference>
<dbReference type="InterPro" id="IPR011712">
    <property type="entry name" value="Sig_transdc_His_kin_sub3_dim/P"/>
</dbReference>
<evidence type="ECO:0000259" key="11">
    <source>
        <dbReference type="Pfam" id="PF07730"/>
    </source>
</evidence>
<evidence type="ECO:0000259" key="12">
    <source>
        <dbReference type="Pfam" id="PF23539"/>
    </source>
</evidence>
<dbReference type="GO" id="GO:0016020">
    <property type="term" value="C:membrane"/>
    <property type="evidence" value="ECO:0007669"/>
    <property type="project" value="InterPro"/>
</dbReference>
<dbReference type="InterPro" id="IPR050482">
    <property type="entry name" value="Sensor_HK_TwoCompSys"/>
</dbReference>
<reference evidence="13 14" key="1">
    <citation type="submission" date="2016-10" db="EMBL/GenBank/DDBJ databases">
        <authorList>
            <person name="de Groot N.N."/>
        </authorList>
    </citation>
    <scope>NUCLEOTIDE SEQUENCE [LARGE SCALE GENOMIC DNA]</scope>
    <source>
        <strain evidence="13 14">DSM 43019</strain>
    </source>
</reference>
<evidence type="ECO:0000256" key="4">
    <source>
        <dbReference type="ARBA" id="ARBA00022679"/>
    </source>
</evidence>
<dbReference type="CDD" id="cd16917">
    <property type="entry name" value="HATPase_UhpB-NarQ-NarX-like"/>
    <property type="match status" value="1"/>
</dbReference>
<evidence type="ECO:0000256" key="2">
    <source>
        <dbReference type="ARBA" id="ARBA00012438"/>
    </source>
</evidence>
<evidence type="ECO:0000256" key="3">
    <source>
        <dbReference type="ARBA" id="ARBA00022553"/>
    </source>
</evidence>
<comment type="catalytic activity">
    <reaction evidence="1">
        <text>ATP + protein L-histidine = ADP + protein N-phospho-L-histidine.</text>
        <dbReference type="EC" id="2.7.13.3"/>
    </reaction>
</comment>
<keyword evidence="14" id="KW-1185">Reference proteome</keyword>
<dbReference type="Gene3D" id="1.20.5.1930">
    <property type="match status" value="1"/>
</dbReference>
<keyword evidence="7" id="KW-0067">ATP-binding</keyword>
<dbReference type="GO" id="GO:0046983">
    <property type="term" value="F:protein dimerization activity"/>
    <property type="evidence" value="ECO:0007669"/>
    <property type="project" value="InterPro"/>
</dbReference>
<dbReference type="InterPro" id="IPR003594">
    <property type="entry name" value="HATPase_dom"/>
</dbReference>
<keyword evidence="9" id="KW-0812">Transmembrane</keyword>
<feature type="transmembrane region" description="Helical" evidence="9">
    <location>
        <begin position="138"/>
        <end position="155"/>
    </location>
</feature>
<feature type="transmembrane region" description="Helical" evidence="9">
    <location>
        <begin position="12"/>
        <end position="32"/>
    </location>
</feature>
<feature type="domain" description="Signal transduction histidine kinase subgroup 3 dimerisation and phosphoacceptor" evidence="11">
    <location>
        <begin position="176"/>
        <end position="239"/>
    </location>
</feature>
<sequence>MRTVSTAPADPGRSVLAVDVTAGGCFLVALLAERFMLDPVPSGDAVAAVLAGVLLAVAVALRRRLPFPAFLVSAAALCLEALATPASWLSPYANLLVVFSVARHGSRRQAWLALAGTVVCIGVYFTARDDVQRLTQPLGVLVVWLSMWAVGYAMARRQEEQRTIRRLDRERAVAVERARIARELHDLIGHTVNLMLVQAGASRRLLDRDPARARELLTALEGSGRDALTELDRVLGVLGDTAPADGDRLDRLPDLVRRVSEAGLLTTLDIGAEVRGLPDSLSLTAYRIVQEGLTNALRHAGARHAWVTVRHEDGWLDIIVRDDGRGAAGGYRAGRGLLGIGERAAMFDGTVTHGPGPGGFGLHCRLRS</sequence>
<evidence type="ECO:0000256" key="9">
    <source>
        <dbReference type="SAM" id="Phobius"/>
    </source>
</evidence>
<dbReference type="Pfam" id="PF02518">
    <property type="entry name" value="HATPase_c"/>
    <property type="match status" value="1"/>
</dbReference>
<dbReference type="PANTHER" id="PTHR24421:SF10">
    <property type="entry name" value="NITRATE_NITRITE SENSOR PROTEIN NARQ"/>
    <property type="match status" value="1"/>
</dbReference>
<organism evidence="13 14">
    <name type="scientific">Actinoplanes philippinensis</name>
    <dbReference type="NCBI Taxonomy" id="35752"/>
    <lineage>
        <taxon>Bacteria</taxon>
        <taxon>Bacillati</taxon>
        <taxon>Actinomycetota</taxon>
        <taxon>Actinomycetes</taxon>
        <taxon>Micromonosporales</taxon>
        <taxon>Micromonosporaceae</taxon>
        <taxon>Actinoplanes</taxon>
    </lineage>
</organism>
<evidence type="ECO:0000313" key="13">
    <source>
        <dbReference type="EMBL" id="SFE90120.1"/>
    </source>
</evidence>
<dbReference type="Gene3D" id="3.30.565.10">
    <property type="entry name" value="Histidine kinase-like ATPase, C-terminal domain"/>
    <property type="match status" value="1"/>
</dbReference>
<evidence type="ECO:0000313" key="14">
    <source>
        <dbReference type="Proteomes" id="UP000199645"/>
    </source>
</evidence>
<dbReference type="Proteomes" id="UP000199645">
    <property type="component" value="Unassembled WGS sequence"/>
</dbReference>
<proteinExistence type="predicted"/>
<dbReference type="RefSeq" id="WP_218163287.1">
    <property type="nucleotide sequence ID" value="NZ_FONV01000004.1"/>
</dbReference>
<feature type="domain" description="Histidine kinase/HSP90-like ATPase" evidence="10">
    <location>
        <begin position="284"/>
        <end position="339"/>
    </location>
</feature>
<keyword evidence="9" id="KW-0472">Membrane</keyword>
<keyword evidence="4" id="KW-0808">Transferase</keyword>
<dbReference type="InterPro" id="IPR055558">
    <property type="entry name" value="DUF7134"/>
</dbReference>
<evidence type="ECO:0000256" key="1">
    <source>
        <dbReference type="ARBA" id="ARBA00000085"/>
    </source>
</evidence>
<dbReference type="EC" id="2.7.13.3" evidence="2"/>
<feature type="transmembrane region" description="Helical" evidence="9">
    <location>
        <begin position="110"/>
        <end position="126"/>
    </location>
</feature>
<name>A0A1I2ED03_9ACTN</name>